<feature type="region of interest" description="Disordered" evidence="1">
    <location>
        <begin position="1"/>
        <end position="98"/>
    </location>
</feature>
<feature type="region of interest" description="Disordered" evidence="1">
    <location>
        <begin position="450"/>
        <end position="476"/>
    </location>
</feature>
<feature type="compositionally biased region" description="Low complexity" evidence="1">
    <location>
        <begin position="153"/>
        <end position="166"/>
    </location>
</feature>
<comment type="caution">
    <text evidence="2">The sequence shown here is derived from an EMBL/GenBank/DDBJ whole genome shotgun (WGS) entry which is preliminary data.</text>
</comment>
<feature type="compositionally biased region" description="Gly residues" evidence="1">
    <location>
        <begin position="514"/>
        <end position="524"/>
    </location>
</feature>
<feature type="compositionally biased region" description="Pro residues" evidence="1">
    <location>
        <begin position="37"/>
        <end position="49"/>
    </location>
</feature>
<evidence type="ECO:0000313" key="2">
    <source>
        <dbReference type="EMBL" id="GLC49161.1"/>
    </source>
</evidence>
<feature type="region of interest" description="Disordered" evidence="1">
    <location>
        <begin position="120"/>
        <end position="350"/>
    </location>
</feature>
<dbReference type="Proteomes" id="UP001165080">
    <property type="component" value="Unassembled WGS sequence"/>
</dbReference>
<dbReference type="AlphaFoldDB" id="A0A9W6BCS5"/>
<gene>
    <name evidence="2" type="primary">PLEST004380</name>
    <name evidence="2" type="ORF">PLESTB_000188800</name>
</gene>
<protein>
    <submittedName>
        <fullName evidence="2">Uncharacterized protein</fullName>
    </submittedName>
</protein>
<organism evidence="2 3">
    <name type="scientific">Pleodorina starrii</name>
    <dbReference type="NCBI Taxonomy" id="330485"/>
    <lineage>
        <taxon>Eukaryota</taxon>
        <taxon>Viridiplantae</taxon>
        <taxon>Chlorophyta</taxon>
        <taxon>core chlorophytes</taxon>
        <taxon>Chlorophyceae</taxon>
        <taxon>CS clade</taxon>
        <taxon>Chlamydomonadales</taxon>
        <taxon>Volvocaceae</taxon>
        <taxon>Pleodorina</taxon>
    </lineage>
</organism>
<feature type="compositionally biased region" description="Low complexity" evidence="1">
    <location>
        <begin position="191"/>
        <end position="217"/>
    </location>
</feature>
<feature type="compositionally biased region" description="Low complexity" evidence="1">
    <location>
        <begin position="63"/>
        <end position="76"/>
    </location>
</feature>
<evidence type="ECO:0000256" key="1">
    <source>
        <dbReference type="SAM" id="MobiDB-lite"/>
    </source>
</evidence>
<feature type="region of interest" description="Disordered" evidence="1">
    <location>
        <begin position="502"/>
        <end position="524"/>
    </location>
</feature>
<feature type="compositionally biased region" description="Basic and acidic residues" evidence="1">
    <location>
        <begin position="335"/>
        <end position="350"/>
    </location>
</feature>
<evidence type="ECO:0000313" key="3">
    <source>
        <dbReference type="Proteomes" id="UP001165080"/>
    </source>
</evidence>
<feature type="compositionally biased region" description="Low complexity" evidence="1">
    <location>
        <begin position="1"/>
        <end position="23"/>
    </location>
</feature>
<sequence length="773" mass="76373">MRQAAAAPAAAAPAAAAAPHGAATRPPWRGPFSRSTPPAPPPQRGPAPGPLVQHTTHPRELCAAGRAAGASRSPPRTTAAARQPTSAGDCGGSDDRRAGDLARALGELAAAAAMSVMAQTGLKPSPEARASAASGGGACQPHRPGAIRRRGASDPGTAAGAGAAARHGTRVASRAAPAEGAALPTVAGECRAASAAAGPPAAAAAGAALSRPRPSSSTCATATVQTARAPHSVSGSGGGRTGNGRPRERPRPGLLGPEPSSNTSAARSTGPAGFSAVGADAADVETGGQHAKSASCCGHRRTGADTEPSKDTAAAHVPGRGGGAGRHQCAAPAHLDPRKGRRGEPGDRSVRCGVAAPASGAEDVITSASAKGHFDAERDQVDREGAVGLAAGAAAAGAAAPAFPALDRVINRRARLLALLTLRRRGVPDEGSSDVLRASMPARAAVAAVDADDETRPTHPSKVGGRLNEASRTASPGRQGVACLGASVAVAAAAAAAAVVAGDGNGTHDRSPNGRGGGGGGRGGQAQLVVSRVNTCLAGSRFTASAATAARGADDVVEAAADAYAAMRAWRARRAAAAATICRAARRYLDSRAAAEEARAGAAAASLAIGAKSRLLTAWRGVCLTRARLRRRYARLAALSTEAPEAGLAHRGPACGDVDLADVDPGLVSTLARLCYAPDATASGWSTAHAPGSNSGLGGEDSGSSAEGGLVRASGWGATAASHRRYCNAAAVEGGRYGLAAAHRRWWLLRAAWCGLALRAVAVAPMSWRNQSA</sequence>
<feature type="region of interest" description="Disordered" evidence="1">
    <location>
        <begin position="687"/>
        <end position="706"/>
    </location>
</feature>
<accession>A0A9W6BCS5</accession>
<dbReference type="EMBL" id="BRXU01000002">
    <property type="protein sequence ID" value="GLC49161.1"/>
    <property type="molecule type" value="Genomic_DNA"/>
</dbReference>
<name>A0A9W6BCS5_9CHLO</name>
<proteinExistence type="predicted"/>
<reference evidence="2 3" key="1">
    <citation type="journal article" date="2023" name="Commun. Biol.">
        <title>Reorganization of the ancestral sex-determining regions during the evolution of trioecy in Pleodorina starrii.</title>
        <authorList>
            <person name="Takahashi K."/>
            <person name="Suzuki S."/>
            <person name="Kawai-Toyooka H."/>
            <person name="Yamamoto K."/>
            <person name="Hamaji T."/>
            <person name="Ootsuki R."/>
            <person name="Yamaguchi H."/>
            <person name="Kawachi M."/>
            <person name="Higashiyama T."/>
            <person name="Nozaki H."/>
        </authorList>
    </citation>
    <scope>NUCLEOTIDE SEQUENCE [LARGE SCALE GENOMIC DNA]</scope>
    <source>
        <strain evidence="2 3">NIES-4479</strain>
    </source>
</reference>
<feature type="compositionally biased region" description="Low complexity" evidence="1">
    <location>
        <begin position="252"/>
        <end position="261"/>
    </location>
</feature>
<keyword evidence="3" id="KW-1185">Reference proteome</keyword>